<evidence type="ECO:0000256" key="4">
    <source>
        <dbReference type="ARBA" id="ARBA00023136"/>
    </source>
</evidence>
<evidence type="ECO:0000256" key="2">
    <source>
        <dbReference type="ARBA" id="ARBA00006275"/>
    </source>
</evidence>
<name>A0A363NPZ9_9SPHI</name>
<organism evidence="8 9">
    <name type="scientific">Sphingobacterium athyrii</name>
    <dbReference type="NCBI Taxonomy" id="2152717"/>
    <lineage>
        <taxon>Bacteria</taxon>
        <taxon>Pseudomonadati</taxon>
        <taxon>Bacteroidota</taxon>
        <taxon>Sphingobacteriia</taxon>
        <taxon>Sphingobacteriales</taxon>
        <taxon>Sphingobacteriaceae</taxon>
        <taxon>Sphingobacterium</taxon>
    </lineage>
</organism>
<dbReference type="OrthoDB" id="608091at2"/>
<evidence type="ECO:0000259" key="6">
    <source>
        <dbReference type="Pfam" id="PF07980"/>
    </source>
</evidence>
<feature type="domain" description="RagB/SusD" evidence="6">
    <location>
        <begin position="341"/>
        <end position="668"/>
    </location>
</feature>
<dbReference type="PROSITE" id="PS51257">
    <property type="entry name" value="PROKAR_LIPOPROTEIN"/>
    <property type="match status" value="1"/>
</dbReference>
<gene>
    <name evidence="8" type="ORF">DCO56_18300</name>
</gene>
<dbReference type="Pfam" id="PF14322">
    <property type="entry name" value="SusD-like_3"/>
    <property type="match status" value="1"/>
</dbReference>
<dbReference type="EMBL" id="QCXX01000005">
    <property type="protein sequence ID" value="PUV22875.1"/>
    <property type="molecule type" value="Genomic_DNA"/>
</dbReference>
<keyword evidence="4" id="KW-0472">Membrane</keyword>
<dbReference type="SUPFAM" id="SSF48452">
    <property type="entry name" value="TPR-like"/>
    <property type="match status" value="1"/>
</dbReference>
<protein>
    <submittedName>
        <fullName evidence="8">RagB/SusD family nutrient uptake outer membrane protein</fullName>
    </submittedName>
</protein>
<dbReference type="InterPro" id="IPR033985">
    <property type="entry name" value="SusD-like_N"/>
</dbReference>
<dbReference type="AlphaFoldDB" id="A0A363NPZ9"/>
<evidence type="ECO:0000313" key="8">
    <source>
        <dbReference type="EMBL" id="PUV22875.1"/>
    </source>
</evidence>
<evidence type="ECO:0000313" key="9">
    <source>
        <dbReference type="Proteomes" id="UP000250831"/>
    </source>
</evidence>
<dbReference type="GO" id="GO:0009279">
    <property type="term" value="C:cell outer membrane"/>
    <property type="evidence" value="ECO:0007669"/>
    <property type="project" value="UniProtKB-SubCell"/>
</dbReference>
<evidence type="ECO:0000259" key="7">
    <source>
        <dbReference type="Pfam" id="PF14322"/>
    </source>
</evidence>
<evidence type="ECO:0000256" key="1">
    <source>
        <dbReference type="ARBA" id="ARBA00004442"/>
    </source>
</evidence>
<dbReference type="InterPro" id="IPR011990">
    <property type="entry name" value="TPR-like_helical_dom_sf"/>
</dbReference>
<feature type="domain" description="SusD-like N-terminal" evidence="7">
    <location>
        <begin position="25"/>
        <end position="230"/>
    </location>
</feature>
<dbReference type="Pfam" id="PF07980">
    <property type="entry name" value="SusD_RagB"/>
    <property type="match status" value="1"/>
</dbReference>
<accession>A0A363NPZ9</accession>
<keyword evidence="9" id="KW-1185">Reference proteome</keyword>
<comment type="subcellular location">
    <subcellularLocation>
        <location evidence="1">Cell outer membrane</location>
    </subcellularLocation>
</comment>
<dbReference type="RefSeq" id="WP_108635210.1">
    <property type="nucleotide sequence ID" value="NZ_QCXX01000005.1"/>
</dbReference>
<keyword evidence="3" id="KW-0732">Signal</keyword>
<evidence type="ECO:0000256" key="3">
    <source>
        <dbReference type="ARBA" id="ARBA00022729"/>
    </source>
</evidence>
<sequence>MKKIHLFTPLLISAIVCLSISSCSKYLDVEHFFDDRQSEERIFKSKDYTEQWLGNCYNKLLDYNLEMGHRNYTISNYSDDMFYNESGGGNGDEYRRFKFGEYDYTWQRQSWAQSYGGIRQASVMIHSMAEGGAFTPKQVADYKAQARFIRAYLYWLLLRKYGPVPIMPDKGVDYDESYDKLAYPRNTYDEVATFIAEEMALAAQDLPLKRDNRNIARPTRGAALATRAKALLYAASPLANGNAEMSDFTDDKGRMLISAQYNEEKWARAAAATKDVIDLNTYKLYTADFKVKGTADYPATIAPPHHPEYSEKNFPEGWANIDPFESYRAVFNGDLYAAENPEMIFTRGENQTDENHGIIALTRHQMPQVGGGYNCHGITLKQCDAYAMNDGTVFNRQEIRQKYGANMFVQKAELDQFKPLMENAWKDFAHREPRFYASVAFSGALWTMSSATSNLSNVTNKQIFYYRGENEGMINGDRWLPTGIGMMKFVNPKDNATGNGGKIYPKVEIAIRYADLLLMYAEALNEINGSYMIASWDGKTTHQISRNIDQMKNSIGMVRIRAGVPNYETTIYTDRTALRRKIKSERQIELLGENQRYYDLRRWKDAPVDEAEQIYGYNVYMTKDNADLFYTPVRVPQLQTIFSKKMYFWPVDWDELRKNRRMTQAPGWPSFD</sequence>
<dbReference type="InterPro" id="IPR012944">
    <property type="entry name" value="SusD_RagB_dom"/>
</dbReference>
<comment type="caution">
    <text evidence="8">The sequence shown here is derived from an EMBL/GenBank/DDBJ whole genome shotgun (WGS) entry which is preliminary data.</text>
</comment>
<comment type="similarity">
    <text evidence="2">Belongs to the SusD family.</text>
</comment>
<dbReference type="Proteomes" id="UP000250831">
    <property type="component" value="Unassembled WGS sequence"/>
</dbReference>
<evidence type="ECO:0000256" key="5">
    <source>
        <dbReference type="ARBA" id="ARBA00023237"/>
    </source>
</evidence>
<keyword evidence="5" id="KW-0998">Cell outer membrane</keyword>
<proteinExistence type="inferred from homology"/>
<dbReference type="Gene3D" id="1.25.40.390">
    <property type="match status" value="1"/>
</dbReference>
<reference evidence="8 9" key="1">
    <citation type="submission" date="2018-04" db="EMBL/GenBank/DDBJ databases">
        <title>Sphingobacterium sp. M46 Genome.</title>
        <authorList>
            <person name="Cheng J."/>
            <person name="Li Y."/>
        </authorList>
    </citation>
    <scope>NUCLEOTIDE SEQUENCE [LARGE SCALE GENOMIC DNA]</scope>
    <source>
        <strain evidence="8 9">M46</strain>
    </source>
</reference>